<feature type="region of interest" description="Disordered" evidence="1">
    <location>
        <begin position="196"/>
        <end position="266"/>
    </location>
</feature>
<feature type="region of interest" description="Disordered" evidence="1">
    <location>
        <begin position="286"/>
        <end position="328"/>
    </location>
</feature>
<protein>
    <submittedName>
        <fullName evidence="2">Uncharacterized protein</fullName>
    </submittedName>
</protein>
<dbReference type="EMBL" id="QJKJ01000433">
    <property type="protein sequence ID" value="RDY12615.1"/>
    <property type="molecule type" value="Genomic_DNA"/>
</dbReference>
<feature type="compositionally biased region" description="Polar residues" evidence="1">
    <location>
        <begin position="200"/>
        <end position="210"/>
    </location>
</feature>
<sequence length="405" mass="45076">MESLSKDGKWVYGSYTHQFSLMHFSPSERVCHVPKEGEGDFIVDDNRNNAFVASSQWVGRLTGLQVFLSHYTVRVGKKVEWVSLAPLPNTSLLTAYTTSYKGFKGHFLNIKALDGASFCSDSQPLPLYWRLLLRDQVTPKSQLPMEEKATLQLLDELPRGVSCRELVALVREDDPQGYMKSVLKKKSLNMDELIHRAKQVPQSRTLSTPKETTRAKKESASSFSRKKSTTPVAEKESTTPTIEKESVSPIAEKESVSSLSEKKLTPPRVEMDSVPIVIGRMSVSLSAEERPVQTDKGPTLDVSTKRRASSPTVEEASGKKGKAKREGGGYFKPQVTSYTTPYGTKSLWGPEVNVQGMFPPHFIPQYDRGLLVAAGADNTFDMLAAYHVHYLASLEVWRGLAKRSE</sequence>
<dbReference type="AlphaFoldDB" id="A0A371IC88"/>
<keyword evidence="3" id="KW-1185">Reference proteome</keyword>
<gene>
    <name evidence="2" type="ORF">CR513_02551</name>
</gene>
<organism evidence="2 3">
    <name type="scientific">Mucuna pruriens</name>
    <name type="common">Velvet bean</name>
    <name type="synonym">Dolichos pruriens</name>
    <dbReference type="NCBI Taxonomy" id="157652"/>
    <lineage>
        <taxon>Eukaryota</taxon>
        <taxon>Viridiplantae</taxon>
        <taxon>Streptophyta</taxon>
        <taxon>Embryophyta</taxon>
        <taxon>Tracheophyta</taxon>
        <taxon>Spermatophyta</taxon>
        <taxon>Magnoliopsida</taxon>
        <taxon>eudicotyledons</taxon>
        <taxon>Gunneridae</taxon>
        <taxon>Pentapetalae</taxon>
        <taxon>rosids</taxon>
        <taxon>fabids</taxon>
        <taxon>Fabales</taxon>
        <taxon>Fabaceae</taxon>
        <taxon>Papilionoideae</taxon>
        <taxon>50 kb inversion clade</taxon>
        <taxon>NPAAA clade</taxon>
        <taxon>indigoferoid/millettioid clade</taxon>
        <taxon>Phaseoleae</taxon>
        <taxon>Mucuna</taxon>
    </lineage>
</organism>
<feature type="compositionally biased region" description="Basic and acidic residues" evidence="1">
    <location>
        <begin position="233"/>
        <end position="264"/>
    </location>
</feature>
<evidence type="ECO:0000313" key="2">
    <source>
        <dbReference type="EMBL" id="RDY12615.1"/>
    </source>
</evidence>
<evidence type="ECO:0000313" key="3">
    <source>
        <dbReference type="Proteomes" id="UP000257109"/>
    </source>
</evidence>
<feature type="non-terminal residue" evidence="2">
    <location>
        <position position="1"/>
    </location>
</feature>
<evidence type="ECO:0000256" key="1">
    <source>
        <dbReference type="SAM" id="MobiDB-lite"/>
    </source>
</evidence>
<reference evidence="2" key="1">
    <citation type="submission" date="2018-05" db="EMBL/GenBank/DDBJ databases">
        <title>Draft genome of Mucuna pruriens seed.</title>
        <authorList>
            <person name="Nnadi N.E."/>
            <person name="Vos R."/>
            <person name="Hasami M.H."/>
            <person name="Devisetty U.K."/>
            <person name="Aguiy J.C."/>
        </authorList>
    </citation>
    <scope>NUCLEOTIDE SEQUENCE [LARGE SCALE GENOMIC DNA]</scope>
    <source>
        <strain evidence="2">JCA_2017</strain>
    </source>
</reference>
<dbReference type="Proteomes" id="UP000257109">
    <property type="component" value="Unassembled WGS sequence"/>
</dbReference>
<proteinExistence type="predicted"/>
<comment type="caution">
    <text evidence="2">The sequence shown here is derived from an EMBL/GenBank/DDBJ whole genome shotgun (WGS) entry which is preliminary data.</text>
</comment>
<name>A0A371IC88_MUCPR</name>
<dbReference type="OrthoDB" id="671678at2759"/>
<accession>A0A371IC88</accession>